<proteinExistence type="predicted"/>
<dbReference type="EMBL" id="BLIN01000002">
    <property type="protein sequence ID" value="GFE04470.1"/>
    <property type="molecule type" value="Genomic_DNA"/>
</dbReference>
<comment type="caution">
    <text evidence="2">The sequence shown here is derived from an EMBL/GenBank/DDBJ whole genome shotgun (WGS) entry which is preliminary data.</text>
</comment>
<evidence type="ECO:0000256" key="1">
    <source>
        <dbReference type="SAM" id="MobiDB-lite"/>
    </source>
</evidence>
<protein>
    <submittedName>
        <fullName evidence="2">Uncharacterized protein</fullName>
    </submittedName>
</protein>
<evidence type="ECO:0000313" key="2">
    <source>
        <dbReference type="EMBL" id="GFE04470.1"/>
    </source>
</evidence>
<reference evidence="2 3" key="1">
    <citation type="submission" date="2019-12" db="EMBL/GenBank/DDBJ databases">
        <title>Whole genome shotgun sequence of Streptomyces caniferus NBRC 15389.</title>
        <authorList>
            <person name="Ichikawa N."/>
            <person name="Kimura A."/>
            <person name="Kitahashi Y."/>
            <person name="Komaki H."/>
            <person name="Tamura T."/>
        </authorList>
    </citation>
    <scope>NUCLEOTIDE SEQUENCE [LARGE SCALE GENOMIC DNA]</scope>
    <source>
        <strain evidence="2 3">NBRC 15389</strain>
    </source>
</reference>
<accession>A0A640S013</accession>
<name>A0A640S013_9ACTN</name>
<sequence>MPGEPGDAPGAAAMVAAEATAVASASQREVRRAERESAMSHPFGHTDEVRLKIEQPC</sequence>
<feature type="region of interest" description="Disordered" evidence="1">
    <location>
        <begin position="26"/>
        <end position="57"/>
    </location>
</feature>
<dbReference type="AlphaFoldDB" id="A0A640S013"/>
<feature type="compositionally biased region" description="Basic and acidic residues" evidence="1">
    <location>
        <begin position="28"/>
        <end position="57"/>
    </location>
</feature>
<evidence type="ECO:0000313" key="3">
    <source>
        <dbReference type="Proteomes" id="UP000435837"/>
    </source>
</evidence>
<gene>
    <name evidence="2" type="ORF">Scani_07380</name>
</gene>
<organism evidence="2 3">
    <name type="scientific">Streptomyces caniferus</name>
    <dbReference type="NCBI Taxonomy" id="285557"/>
    <lineage>
        <taxon>Bacteria</taxon>
        <taxon>Bacillati</taxon>
        <taxon>Actinomycetota</taxon>
        <taxon>Actinomycetes</taxon>
        <taxon>Kitasatosporales</taxon>
        <taxon>Streptomycetaceae</taxon>
        <taxon>Streptomyces</taxon>
    </lineage>
</organism>
<dbReference type="Proteomes" id="UP000435837">
    <property type="component" value="Unassembled WGS sequence"/>
</dbReference>